<keyword evidence="2" id="KW-0472">Membrane</keyword>
<evidence type="ECO:0000313" key="4">
    <source>
        <dbReference type="Ensembl" id="ENSXETP00000116187"/>
    </source>
</evidence>
<dbReference type="Gene3D" id="1.10.720.40">
    <property type="match status" value="1"/>
</dbReference>
<dbReference type="PANTHER" id="PTHR15171:SF2">
    <property type="entry name" value="EMERIN"/>
    <property type="match status" value="1"/>
</dbReference>
<sequence length="185" mass="22384">MENYKRMTDDELIETLRKCNITHGPIVGTTRTLYEKKLYEYERSKTRNQYPLGSYESKTQYRNRANDEDLEDEDFYEEKTVTRTYHYPQARPRTFDRLEREPLYKENTYQPISQMRHLGTTQRVEPRRPIRVKQNEEIPCKRYFPVWLQILLLLLFVGFLAAVYFLLEPTDDNPFMLENNLSNGH</sequence>
<feature type="domain" description="LEM" evidence="3">
    <location>
        <begin position="1"/>
        <end position="45"/>
    </location>
</feature>
<dbReference type="GO" id="GO:0005635">
    <property type="term" value="C:nuclear envelope"/>
    <property type="evidence" value="ECO:0007669"/>
    <property type="project" value="InterPro"/>
</dbReference>
<dbReference type="Ensembl" id="ENSXETT00000113425">
    <property type="protein sequence ID" value="ENSXETP00000116031"/>
    <property type="gene ID" value="ENSXETG00000047326"/>
</dbReference>
<reference evidence="4" key="2">
    <citation type="submission" date="2021-03" db="UniProtKB">
        <authorList>
            <consortium name="Ensembl"/>
        </authorList>
    </citation>
    <scope>IDENTIFICATION</scope>
</reference>
<dbReference type="CDD" id="cd12939">
    <property type="entry name" value="LEM_emerin"/>
    <property type="match status" value="1"/>
</dbReference>
<dbReference type="InterPro" id="IPR035004">
    <property type="entry name" value="Emerin"/>
</dbReference>
<dbReference type="FunFam" id="1.10.720.40:FF:000001">
    <property type="entry name" value="LEM domain containing 2, isoform CRA_a"/>
    <property type="match status" value="1"/>
</dbReference>
<dbReference type="Ensembl" id="ENSXETT00000113474">
    <property type="protein sequence ID" value="ENSXETP00000102528"/>
    <property type="gene ID" value="ENSXETG00000047326"/>
</dbReference>
<dbReference type="InterPro" id="IPR011015">
    <property type="entry name" value="LEM/LEM-like_dom_sf"/>
</dbReference>
<dbReference type="InterPro" id="IPR003887">
    <property type="entry name" value="LEM_dom"/>
</dbReference>
<keyword evidence="2" id="KW-0812">Transmembrane</keyword>
<dbReference type="Pfam" id="PF03020">
    <property type="entry name" value="LEM"/>
    <property type="match status" value="1"/>
</dbReference>
<feature type="compositionally biased region" description="Polar residues" evidence="1">
    <location>
        <begin position="50"/>
        <end position="63"/>
    </location>
</feature>
<evidence type="ECO:0000256" key="1">
    <source>
        <dbReference type="SAM" id="MobiDB-lite"/>
    </source>
</evidence>
<dbReference type="InterPro" id="IPR034989">
    <property type="entry name" value="LEM_emerin"/>
</dbReference>
<organism evidence="4">
    <name type="scientific">Xenopus tropicalis</name>
    <name type="common">Western clawed frog</name>
    <name type="synonym">Silurana tropicalis</name>
    <dbReference type="NCBI Taxonomy" id="8364"/>
    <lineage>
        <taxon>Eukaryota</taxon>
        <taxon>Metazoa</taxon>
        <taxon>Chordata</taxon>
        <taxon>Craniata</taxon>
        <taxon>Vertebrata</taxon>
        <taxon>Euteleostomi</taxon>
        <taxon>Amphibia</taxon>
        <taxon>Batrachia</taxon>
        <taxon>Anura</taxon>
        <taxon>Pipoidea</taxon>
        <taxon>Pipidae</taxon>
        <taxon>Xenopodinae</taxon>
        <taxon>Xenopus</taxon>
        <taxon>Silurana</taxon>
    </lineage>
</organism>
<dbReference type="AlphaFoldDB" id="A0A803K735"/>
<dbReference type="SMART" id="SM00540">
    <property type="entry name" value="LEM"/>
    <property type="match status" value="1"/>
</dbReference>
<reference evidence="4" key="1">
    <citation type="journal article" date="2010" name="Science">
        <title>The genome of the Western clawed frog Xenopus tropicalis.</title>
        <authorList>
            <person name="Hellsten U."/>
            <person name="Harland R.M."/>
            <person name="Gilchrist M.J."/>
            <person name="Hendrix D."/>
            <person name="Jurka J."/>
            <person name="Kapitonov V."/>
            <person name="Ovcharenko I."/>
            <person name="Putnam N.H."/>
            <person name="Shu S."/>
            <person name="Taher L."/>
            <person name="Blitz I.L."/>
            <person name="Blumberg B."/>
            <person name="Dichmann D.S."/>
            <person name="Dubchak I."/>
            <person name="Amaya E."/>
            <person name="Detter J.C."/>
            <person name="Fletcher R."/>
            <person name="Gerhard D.S."/>
            <person name="Goodstein D."/>
            <person name="Graves T."/>
            <person name="Grigoriev I.V."/>
            <person name="Grimwood J."/>
            <person name="Kawashima T."/>
            <person name="Lindquist E."/>
            <person name="Lucas S.M."/>
            <person name="Mead P.E."/>
            <person name="Mitros T."/>
            <person name="Ogino H."/>
            <person name="Ohta Y."/>
            <person name="Poliakov A.V."/>
            <person name="Pollet N."/>
            <person name="Robert J."/>
            <person name="Salamov A."/>
            <person name="Sater A.K."/>
            <person name="Schmutz J."/>
            <person name="Terry A."/>
            <person name="Vize P.D."/>
            <person name="Warren W.C."/>
            <person name="Wells D."/>
            <person name="Wills A."/>
            <person name="Wilson R.K."/>
            <person name="Zimmerman L.B."/>
            <person name="Zorn A.M."/>
            <person name="Grainger R."/>
            <person name="Grammer T."/>
            <person name="Khokha M.K."/>
            <person name="Richardson P.M."/>
            <person name="Rokhsar D.S."/>
        </authorList>
    </citation>
    <scope>NUCLEOTIDE SEQUENCE [LARGE SCALE GENOMIC DNA]</scope>
    <source>
        <strain evidence="4">Nigerian</strain>
    </source>
</reference>
<keyword evidence="2" id="KW-1133">Transmembrane helix</keyword>
<dbReference type="InParanoid" id="A0A803K735"/>
<feature type="region of interest" description="Disordered" evidence="1">
    <location>
        <begin position="50"/>
        <end position="69"/>
    </location>
</feature>
<accession>A0A803K735</accession>
<dbReference type="PANTHER" id="PTHR15171">
    <property type="entry name" value="EMERIN"/>
    <property type="match status" value="1"/>
</dbReference>
<dbReference type="PROSITE" id="PS50954">
    <property type="entry name" value="LEM"/>
    <property type="match status" value="1"/>
</dbReference>
<dbReference type="GeneTree" id="ENSGT00390000002034"/>
<protein>
    <recommendedName>
        <fullName evidence="3">LEM domain-containing protein</fullName>
    </recommendedName>
</protein>
<dbReference type="Ensembl" id="ENSXETT00000115741">
    <property type="protein sequence ID" value="ENSXETP00000116187"/>
    <property type="gene ID" value="ENSXETG00000047326"/>
</dbReference>
<evidence type="ECO:0000256" key="2">
    <source>
        <dbReference type="SAM" id="Phobius"/>
    </source>
</evidence>
<evidence type="ECO:0000259" key="3">
    <source>
        <dbReference type="PROSITE" id="PS50954"/>
    </source>
</evidence>
<name>A0A803K735_XENTR</name>
<dbReference type="FunCoup" id="A0A803K735">
    <property type="interactions" value="1990"/>
</dbReference>
<proteinExistence type="predicted"/>
<dbReference type="SUPFAM" id="SSF63451">
    <property type="entry name" value="LEM domain"/>
    <property type="match status" value="1"/>
</dbReference>
<feature type="transmembrane region" description="Helical" evidence="2">
    <location>
        <begin position="146"/>
        <end position="167"/>
    </location>
</feature>